<evidence type="ECO:0000313" key="2">
    <source>
        <dbReference type="Proteomes" id="UP000814033"/>
    </source>
</evidence>
<keyword evidence="2" id="KW-1185">Reference proteome</keyword>
<gene>
    <name evidence="1" type="ORF">FA95DRAFT_1572978</name>
</gene>
<sequence>MAEANHEQTAFQWKGEYSATLEGLASTDTVECDMFNPSTEWALLRDIIKHRINENIASFLADSNRLQNAYIPPFSPRPSTPGGLRIAPFTFRARNEANRNEAPKSFYSEQEAREVKESLFAQLDTFDGPPFTIQRVAELLVRPKESYRSVGKYLRALERGLYVTSPWDSFPPLPPQPTQPLISSTALAFTPTSVPSTPLFSPIPFLHEDARRSKSRSPPPSPLALAALDSGGAGPLDLQLEPRGLGMVDEMDDPRPGHLSERPTALTAVTSVGEGSGAISLEERFVRASGESDGDGAGVDASPGGNGEPGAKRLKPDESVNDGMVLDEHEGDKENKS</sequence>
<reference evidence="1" key="1">
    <citation type="submission" date="2021-02" db="EMBL/GenBank/DDBJ databases">
        <authorList>
            <consortium name="DOE Joint Genome Institute"/>
            <person name="Ahrendt S."/>
            <person name="Looney B.P."/>
            <person name="Miyauchi S."/>
            <person name="Morin E."/>
            <person name="Drula E."/>
            <person name="Courty P.E."/>
            <person name="Chicoki N."/>
            <person name="Fauchery L."/>
            <person name="Kohler A."/>
            <person name="Kuo A."/>
            <person name="Labutti K."/>
            <person name="Pangilinan J."/>
            <person name="Lipzen A."/>
            <person name="Riley R."/>
            <person name="Andreopoulos W."/>
            <person name="He G."/>
            <person name="Johnson J."/>
            <person name="Barry K.W."/>
            <person name="Grigoriev I.V."/>
            <person name="Nagy L."/>
            <person name="Hibbett D."/>
            <person name="Henrissat B."/>
            <person name="Matheny P.B."/>
            <person name="Labbe J."/>
            <person name="Martin F."/>
        </authorList>
    </citation>
    <scope>NUCLEOTIDE SEQUENCE</scope>
    <source>
        <strain evidence="1">FP105234-sp</strain>
    </source>
</reference>
<comment type="caution">
    <text evidence="1">The sequence shown here is derived from an EMBL/GenBank/DDBJ whole genome shotgun (WGS) entry which is preliminary data.</text>
</comment>
<organism evidence="1 2">
    <name type="scientific">Auriscalpium vulgare</name>
    <dbReference type="NCBI Taxonomy" id="40419"/>
    <lineage>
        <taxon>Eukaryota</taxon>
        <taxon>Fungi</taxon>
        <taxon>Dikarya</taxon>
        <taxon>Basidiomycota</taxon>
        <taxon>Agaricomycotina</taxon>
        <taxon>Agaricomycetes</taxon>
        <taxon>Russulales</taxon>
        <taxon>Auriscalpiaceae</taxon>
        <taxon>Auriscalpium</taxon>
    </lineage>
</organism>
<dbReference type="Proteomes" id="UP000814033">
    <property type="component" value="Unassembled WGS sequence"/>
</dbReference>
<accession>A0ACB8RRQ0</accession>
<reference evidence="1" key="2">
    <citation type="journal article" date="2022" name="New Phytol.">
        <title>Evolutionary transition to the ectomycorrhizal habit in the genomes of a hyperdiverse lineage of mushroom-forming fungi.</title>
        <authorList>
            <person name="Looney B."/>
            <person name="Miyauchi S."/>
            <person name="Morin E."/>
            <person name="Drula E."/>
            <person name="Courty P.E."/>
            <person name="Kohler A."/>
            <person name="Kuo A."/>
            <person name="LaButti K."/>
            <person name="Pangilinan J."/>
            <person name="Lipzen A."/>
            <person name="Riley R."/>
            <person name="Andreopoulos W."/>
            <person name="He G."/>
            <person name="Johnson J."/>
            <person name="Nolan M."/>
            <person name="Tritt A."/>
            <person name="Barry K.W."/>
            <person name="Grigoriev I.V."/>
            <person name="Nagy L.G."/>
            <person name="Hibbett D."/>
            <person name="Henrissat B."/>
            <person name="Matheny P.B."/>
            <person name="Labbe J."/>
            <person name="Martin F.M."/>
        </authorList>
    </citation>
    <scope>NUCLEOTIDE SEQUENCE</scope>
    <source>
        <strain evidence="1">FP105234-sp</strain>
    </source>
</reference>
<evidence type="ECO:0000313" key="1">
    <source>
        <dbReference type="EMBL" id="KAI0046700.1"/>
    </source>
</evidence>
<name>A0ACB8RRQ0_9AGAM</name>
<proteinExistence type="predicted"/>
<protein>
    <submittedName>
        <fullName evidence="1">Uncharacterized protein</fullName>
    </submittedName>
</protein>
<dbReference type="EMBL" id="MU275919">
    <property type="protein sequence ID" value="KAI0046700.1"/>
    <property type="molecule type" value="Genomic_DNA"/>
</dbReference>